<evidence type="ECO:0000313" key="2">
    <source>
        <dbReference type="Proteomes" id="UP000827976"/>
    </source>
</evidence>
<accession>A0ACB7WH28</accession>
<protein>
    <submittedName>
        <fullName evidence="1">Tripeptidyl-peptidase II protein</fullName>
        <ecNumber evidence="1">3.4.14.10</ecNumber>
    </submittedName>
</protein>
<dbReference type="EMBL" id="CM037014">
    <property type="protein sequence ID" value="KAH7687143.1"/>
    <property type="molecule type" value="Genomic_DNA"/>
</dbReference>
<name>A0ACB7WH28_DIOAL</name>
<reference evidence="2" key="1">
    <citation type="journal article" date="2022" name="Nat. Commun.">
        <title>Chromosome evolution and the genetic basis of agronomically important traits in greater yam.</title>
        <authorList>
            <person name="Bredeson J.V."/>
            <person name="Lyons J.B."/>
            <person name="Oniyinde I.O."/>
            <person name="Okereke N.R."/>
            <person name="Kolade O."/>
            <person name="Nnabue I."/>
            <person name="Nwadili C.O."/>
            <person name="Hribova E."/>
            <person name="Parker M."/>
            <person name="Nwogha J."/>
            <person name="Shu S."/>
            <person name="Carlson J."/>
            <person name="Kariba R."/>
            <person name="Muthemba S."/>
            <person name="Knop K."/>
            <person name="Barton G.J."/>
            <person name="Sherwood A.V."/>
            <person name="Lopez-Montes A."/>
            <person name="Asiedu R."/>
            <person name="Jamnadass R."/>
            <person name="Muchugi A."/>
            <person name="Goodstein D."/>
            <person name="Egesi C.N."/>
            <person name="Featherston J."/>
            <person name="Asfaw A."/>
            <person name="Simpson G.G."/>
            <person name="Dolezel J."/>
            <person name="Hendre P.S."/>
            <person name="Van Deynze A."/>
            <person name="Kumar P.L."/>
            <person name="Obidiegwu J.E."/>
            <person name="Bhattacharjee R."/>
            <person name="Rokhsar D.S."/>
        </authorList>
    </citation>
    <scope>NUCLEOTIDE SEQUENCE [LARGE SCALE GENOMIC DNA]</scope>
    <source>
        <strain evidence="2">cv. TDa95/00328</strain>
    </source>
</reference>
<sequence length="136" mass="14863">MASMVISIGLVAMFLCSHAAIALSDESIITAQSPASSMSDESSIASHSPASGMDLYIVYTESWEKPPQFASLKLWYQYMLDSFPTRSANLKPRLVYVYKYAITGFSASLTSEQANVLSRLPGVLAVVKDQNLVLHH</sequence>
<organism evidence="1 2">
    <name type="scientific">Dioscorea alata</name>
    <name type="common">Purple yam</name>
    <dbReference type="NCBI Taxonomy" id="55571"/>
    <lineage>
        <taxon>Eukaryota</taxon>
        <taxon>Viridiplantae</taxon>
        <taxon>Streptophyta</taxon>
        <taxon>Embryophyta</taxon>
        <taxon>Tracheophyta</taxon>
        <taxon>Spermatophyta</taxon>
        <taxon>Magnoliopsida</taxon>
        <taxon>Liliopsida</taxon>
        <taxon>Dioscoreales</taxon>
        <taxon>Dioscoreaceae</taxon>
        <taxon>Dioscorea</taxon>
    </lineage>
</organism>
<keyword evidence="2" id="KW-1185">Reference proteome</keyword>
<dbReference type="Proteomes" id="UP000827976">
    <property type="component" value="Chromosome 4"/>
</dbReference>
<proteinExistence type="predicted"/>
<comment type="caution">
    <text evidence="1">The sequence shown here is derived from an EMBL/GenBank/DDBJ whole genome shotgun (WGS) entry which is preliminary data.</text>
</comment>
<evidence type="ECO:0000313" key="1">
    <source>
        <dbReference type="EMBL" id="KAH7687143.1"/>
    </source>
</evidence>
<keyword evidence="1" id="KW-0378">Hydrolase</keyword>
<dbReference type="EC" id="3.4.14.10" evidence="1"/>
<gene>
    <name evidence="1" type="ORF">IHE45_04G149400</name>
</gene>